<name>A0A6M3XK26_9ZZZZ</name>
<proteinExistence type="predicted"/>
<dbReference type="AlphaFoldDB" id="A0A6M3XK26"/>
<gene>
    <name evidence="1" type="ORF">TM448B01259_0011</name>
</gene>
<organism evidence="1">
    <name type="scientific">viral metagenome</name>
    <dbReference type="NCBI Taxonomy" id="1070528"/>
    <lineage>
        <taxon>unclassified sequences</taxon>
        <taxon>metagenomes</taxon>
        <taxon>organismal metagenomes</taxon>
    </lineage>
</organism>
<evidence type="ECO:0000313" key="1">
    <source>
        <dbReference type="EMBL" id="QJH98290.1"/>
    </source>
</evidence>
<sequence length="85" mass="10020">MLEKRISFDQQITEDGQINVRQITRILEDGKELSKSYHRHVVMPLDNVENEDDRTKLIAGAIYTPELIKAYKKKMKEQEAEMKNK</sequence>
<accession>A0A6M3XK26</accession>
<protein>
    <submittedName>
        <fullName evidence="1">Uncharacterized protein</fullName>
    </submittedName>
</protein>
<dbReference type="EMBL" id="MT144725">
    <property type="protein sequence ID" value="QJH98290.1"/>
    <property type="molecule type" value="Genomic_DNA"/>
</dbReference>
<reference evidence="1" key="1">
    <citation type="submission" date="2020-03" db="EMBL/GenBank/DDBJ databases">
        <title>The deep terrestrial virosphere.</title>
        <authorList>
            <person name="Holmfeldt K."/>
            <person name="Nilsson E."/>
            <person name="Simone D."/>
            <person name="Lopez-Fernandez M."/>
            <person name="Wu X."/>
            <person name="de Brujin I."/>
            <person name="Lundin D."/>
            <person name="Andersson A."/>
            <person name="Bertilsson S."/>
            <person name="Dopson M."/>
        </authorList>
    </citation>
    <scope>NUCLEOTIDE SEQUENCE</scope>
    <source>
        <strain evidence="1">TM448B01259</strain>
    </source>
</reference>